<evidence type="ECO:0000313" key="2">
    <source>
        <dbReference type="EMBL" id="SGY19498.1"/>
    </source>
</evidence>
<accession>A0A2X0LY55</accession>
<dbReference type="Proteomes" id="UP000249464">
    <property type="component" value="Unassembled WGS sequence"/>
</dbReference>
<evidence type="ECO:0000313" key="3">
    <source>
        <dbReference type="Proteomes" id="UP000249464"/>
    </source>
</evidence>
<dbReference type="AlphaFoldDB" id="A0A2X0LY55"/>
<feature type="signal peptide" evidence="1">
    <location>
        <begin position="1"/>
        <end position="23"/>
    </location>
</feature>
<name>A0A2X0LY55_9BASI</name>
<gene>
    <name evidence="2" type="primary">BQ5605_C014g07663</name>
    <name evidence="2" type="ORF">BQ5605_C014G07663</name>
</gene>
<organism evidence="2 3">
    <name type="scientific">Microbotryum silenes-dioicae</name>
    <dbReference type="NCBI Taxonomy" id="796604"/>
    <lineage>
        <taxon>Eukaryota</taxon>
        <taxon>Fungi</taxon>
        <taxon>Dikarya</taxon>
        <taxon>Basidiomycota</taxon>
        <taxon>Pucciniomycotina</taxon>
        <taxon>Microbotryomycetes</taxon>
        <taxon>Microbotryales</taxon>
        <taxon>Microbotryaceae</taxon>
        <taxon>Microbotryum</taxon>
    </lineage>
</organism>
<keyword evidence="3" id="KW-1185">Reference proteome</keyword>
<dbReference type="STRING" id="796604.A0A2X0LY55"/>
<protein>
    <submittedName>
        <fullName evidence="2">BQ5605_C014g07663 protein</fullName>
    </submittedName>
</protein>
<feature type="chain" id="PRO_5016028805" evidence="1">
    <location>
        <begin position="24"/>
        <end position="173"/>
    </location>
</feature>
<proteinExistence type="predicted"/>
<sequence length="173" mass="19120">MPGAREAFFPRGCLLLVAFSSLALHCGPDFSASCTLTYRKVSFTSALVSFLRYFGMFAISVKRLTVMSQRGVGATGCDVPPLPEKPVWIIKSFPSFILSRLPPEVIMKKLLLPALLLVLCAVGQLERPGRLPEKSANMWCARRLGPTRYFGRTFAVTCVSLQRDLTKPGFFVV</sequence>
<reference evidence="2 3" key="1">
    <citation type="submission" date="2016-11" db="EMBL/GenBank/DDBJ databases">
        <authorList>
            <person name="Jaros S."/>
            <person name="Januszkiewicz K."/>
            <person name="Wedrychowicz H."/>
        </authorList>
    </citation>
    <scope>NUCLEOTIDE SEQUENCE [LARGE SCALE GENOMIC DNA]</scope>
</reference>
<evidence type="ECO:0000256" key="1">
    <source>
        <dbReference type="SAM" id="SignalP"/>
    </source>
</evidence>
<dbReference type="EMBL" id="FQNC01000016">
    <property type="protein sequence ID" value="SGY19498.1"/>
    <property type="molecule type" value="Genomic_DNA"/>
</dbReference>
<keyword evidence="1" id="KW-0732">Signal</keyword>